<feature type="chain" id="PRO_5046133914" evidence="8">
    <location>
        <begin position="27"/>
        <end position="564"/>
    </location>
</feature>
<dbReference type="Pfam" id="PF03734">
    <property type="entry name" value="YkuD"/>
    <property type="match status" value="1"/>
</dbReference>
<comment type="similarity">
    <text evidence="2">Belongs to the YkuD family.</text>
</comment>
<dbReference type="SUPFAM" id="SSF141523">
    <property type="entry name" value="L,D-transpeptidase catalytic domain-like"/>
    <property type="match status" value="1"/>
</dbReference>
<keyword evidence="8" id="KW-0732">Signal</keyword>
<dbReference type="PROSITE" id="PS52029">
    <property type="entry name" value="LD_TPASE"/>
    <property type="match status" value="1"/>
</dbReference>
<dbReference type="PANTHER" id="PTHR41533">
    <property type="entry name" value="L,D-TRANSPEPTIDASE HI_1667-RELATED"/>
    <property type="match status" value="1"/>
</dbReference>
<sequence length="564" mass="63939">MANKRVNTLRASLICCVILAITPACAELAQIDTITNTQVPLTNLVTQQKNITVPEMQKSRQQLQGWLSPGINLVYMDRLAKLYAENNMQPLWHDEAAVIEFKQQLAELALAGFQPQFGKWLSLLVKNKQLNQMERDIILSDAMLGYLYFICNVKYNGKDWLYQKTPYPLREPTIGSVSQWQSAINDKQLASWIKTLAPQHASYLPMRTKMLAYLADQQIWPKINTVSLLKPGQASNDLVSLSEILTRNELLSQDAVKDEDIRNYGGLLVDAVKQFQRMYGLEPDGIIGNATLKWLNTSPTDRAGLLAINIQRLRIIPNEGGSGILVNIPAYTLHFYLNNQLIIDSKVIVGRPDRKTPIMSSELNNVVINPPWNVPTSMVRKDILPQARRDPGFFARRGFTVLSGWERNAYPIDPYSINWNAISSSSFPYRIRQAPGPANALGRYKFNMPSTDAIYLHDTPNHSLFNRQNRSISSGCVRVNKASVLASILLARASWDQKRIDAALQQGETRYINIPGRIPIYLYYQTAWVDNKNSVNFRDDIYGYDKVIYGAINYLNEIRATLNE</sequence>
<comment type="pathway">
    <text evidence="1 7">Cell wall biogenesis; peptidoglycan biosynthesis.</text>
</comment>
<keyword evidence="11" id="KW-1185">Reference proteome</keyword>
<gene>
    <name evidence="10" type="primary">ldtD</name>
    <name evidence="10" type="ORF">QG404_10185</name>
</gene>
<dbReference type="Proteomes" id="UP001231859">
    <property type="component" value="Chromosome"/>
</dbReference>
<evidence type="ECO:0000256" key="3">
    <source>
        <dbReference type="ARBA" id="ARBA00022679"/>
    </source>
</evidence>
<dbReference type="Pfam" id="PF01471">
    <property type="entry name" value="PG_binding_1"/>
    <property type="match status" value="1"/>
</dbReference>
<dbReference type="EMBL" id="CP123759">
    <property type="protein sequence ID" value="WGO82739.1"/>
    <property type="molecule type" value="Genomic_DNA"/>
</dbReference>
<keyword evidence="5 7" id="KW-0573">Peptidoglycan synthesis</keyword>
<dbReference type="SUPFAM" id="SSF47090">
    <property type="entry name" value="PGBD-like"/>
    <property type="match status" value="1"/>
</dbReference>
<dbReference type="RefSeq" id="WP_280937437.1">
    <property type="nucleotide sequence ID" value="NZ_CP123759.1"/>
</dbReference>
<feature type="domain" description="L,D-TPase catalytic" evidence="9">
    <location>
        <begin position="322"/>
        <end position="503"/>
    </location>
</feature>
<protein>
    <submittedName>
        <fullName evidence="10">L,D-transpeptidase</fullName>
    </submittedName>
</protein>
<keyword evidence="3" id="KW-0808">Transferase</keyword>
<dbReference type="InterPro" id="IPR036365">
    <property type="entry name" value="PGBD-like_sf"/>
</dbReference>
<dbReference type="InterPro" id="IPR038063">
    <property type="entry name" value="Transpep_catalytic_dom"/>
</dbReference>
<evidence type="ECO:0000256" key="4">
    <source>
        <dbReference type="ARBA" id="ARBA00022960"/>
    </source>
</evidence>
<dbReference type="InterPro" id="IPR002477">
    <property type="entry name" value="Peptidoglycan-bd-like"/>
</dbReference>
<dbReference type="Gene3D" id="2.40.440.10">
    <property type="entry name" value="L,D-transpeptidase catalytic domain-like"/>
    <property type="match status" value="1"/>
</dbReference>
<dbReference type="PANTHER" id="PTHR41533:SF1">
    <property type="entry name" value="L,D-TRANSPEPTIDASE YCBB-RELATED"/>
    <property type="match status" value="1"/>
</dbReference>
<dbReference type="InterPro" id="IPR036366">
    <property type="entry name" value="PGBDSf"/>
</dbReference>
<evidence type="ECO:0000256" key="7">
    <source>
        <dbReference type="PROSITE-ProRule" id="PRU01373"/>
    </source>
</evidence>
<accession>A0ABY8P0I7</accession>
<feature type="signal peptide" evidence="8">
    <location>
        <begin position="1"/>
        <end position="26"/>
    </location>
</feature>
<reference evidence="10 11" key="1">
    <citation type="submission" date="2023-04" db="EMBL/GenBank/DDBJ databases">
        <title>Genome dynamics across the evolutionary transition to endosymbiosis.</title>
        <authorList>
            <person name="Siozios S."/>
            <person name="Nadal-Jimenez P."/>
            <person name="Azagi T."/>
            <person name="Sprong H."/>
            <person name="Frost C.L."/>
            <person name="Parratt S.R."/>
            <person name="Taylor G."/>
            <person name="Brettell L."/>
            <person name="Lew K.C."/>
            <person name="Croft L."/>
            <person name="King K.C."/>
            <person name="Brockhurst M.A."/>
            <person name="Hypsa V."/>
            <person name="Novakova E."/>
            <person name="Darby A.C."/>
            <person name="Hurst G.D.D."/>
        </authorList>
    </citation>
    <scope>NUCLEOTIDE SEQUENCE [LARGE SCALE GENOMIC DNA]</scope>
    <source>
        <strain evidence="11">aApi_AU</strain>
    </source>
</reference>
<evidence type="ECO:0000256" key="5">
    <source>
        <dbReference type="ARBA" id="ARBA00022984"/>
    </source>
</evidence>
<evidence type="ECO:0000259" key="9">
    <source>
        <dbReference type="PROSITE" id="PS52029"/>
    </source>
</evidence>
<evidence type="ECO:0000256" key="8">
    <source>
        <dbReference type="SAM" id="SignalP"/>
    </source>
</evidence>
<evidence type="ECO:0000313" key="11">
    <source>
        <dbReference type="Proteomes" id="UP001231859"/>
    </source>
</evidence>
<dbReference type="CDD" id="cd16913">
    <property type="entry name" value="YkuD_like"/>
    <property type="match status" value="1"/>
</dbReference>
<evidence type="ECO:0000313" key="10">
    <source>
        <dbReference type="EMBL" id="WGO82739.1"/>
    </source>
</evidence>
<evidence type="ECO:0000256" key="1">
    <source>
        <dbReference type="ARBA" id="ARBA00004752"/>
    </source>
</evidence>
<evidence type="ECO:0000256" key="6">
    <source>
        <dbReference type="ARBA" id="ARBA00023316"/>
    </source>
</evidence>
<name>A0ABY8P0I7_9GAMM</name>
<feature type="active site" description="Proton donor/acceptor" evidence="7">
    <location>
        <position position="457"/>
    </location>
</feature>
<dbReference type="Gene3D" id="1.10.101.10">
    <property type="entry name" value="PGBD-like superfamily/PGBD"/>
    <property type="match status" value="1"/>
</dbReference>
<keyword evidence="4 7" id="KW-0133">Cell shape</keyword>
<keyword evidence="6 7" id="KW-0961">Cell wall biogenesis/degradation</keyword>
<proteinExistence type="inferred from homology"/>
<dbReference type="InterPro" id="IPR045380">
    <property type="entry name" value="LD_TPept_scaffold_dom"/>
</dbReference>
<dbReference type="InterPro" id="IPR052905">
    <property type="entry name" value="LD-transpeptidase_YkuD-like"/>
</dbReference>
<evidence type="ECO:0000256" key="2">
    <source>
        <dbReference type="ARBA" id="ARBA00005992"/>
    </source>
</evidence>
<feature type="active site" description="Nucleophile" evidence="7">
    <location>
        <position position="476"/>
    </location>
</feature>
<organism evidence="10 11">
    <name type="scientific">Arsenophonus apicola</name>
    <dbReference type="NCBI Taxonomy" id="2879119"/>
    <lineage>
        <taxon>Bacteria</taxon>
        <taxon>Pseudomonadati</taxon>
        <taxon>Pseudomonadota</taxon>
        <taxon>Gammaproteobacteria</taxon>
        <taxon>Enterobacterales</taxon>
        <taxon>Morganellaceae</taxon>
        <taxon>Arsenophonus</taxon>
    </lineage>
</organism>
<dbReference type="Pfam" id="PF20142">
    <property type="entry name" value="Scaffold"/>
    <property type="match status" value="1"/>
</dbReference>
<dbReference type="InterPro" id="IPR005490">
    <property type="entry name" value="LD_TPept_cat_dom"/>
</dbReference>
<dbReference type="NCBIfam" id="NF007891">
    <property type="entry name" value="PRK10594.1"/>
    <property type="match status" value="1"/>
</dbReference>